<comment type="caution">
    <text evidence="1">The sequence shown here is derived from an EMBL/GenBank/DDBJ whole genome shotgun (WGS) entry which is preliminary data.</text>
</comment>
<proteinExistence type="predicted"/>
<sequence length="58" mass="6551">MISDFHLLNNSVIISCKPGQKTKNFKNLNLDLHLHFTLSSSFSVSIAPLLRSSSVHRR</sequence>
<name>A0ACC1A6G7_9ROSI</name>
<organism evidence="1 2">
    <name type="scientific">Pistacia atlantica</name>
    <dbReference type="NCBI Taxonomy" id="434234"/>
    <lineage>
        <taxon>Eukaryota</taxon>
        <taxon>Viridiplantae</taxon>
        <taxon>Streptophyta</taxon>
        <taxon>Embryophyta</taxon>
        <taxon>Tracheophyta</taxon>
        <taxon>Spermatophyta</taxon>
        <taxon>Magnoliopsida</taxon>
        <taxon>eudicotyledons</taxon>
        <taxon>Gunneridae</taxon>
        <taxon>Pentapetalae</taxon>
        <taxon>rosids</taxon>
        <taxon>malvids</taxon>
        <taxon>Sapindales</taxon>
        <taxon>Anacardiaceae</taxon>
        <taxon>Pistacia</taxon>
    </lineage>
</organism>
<gene>
    <name evidence="1" type="ORF">Patl1_10193</name>
</gene>
<accession>A0ACC1A6G7</accession>
<keyword evidence="2" id="KW-1185">Reference proteome</keyword>
<evidence type="ECO:0000313" key="1">
    <source>
        <dbReference type="EMBL" id="KAJ0081953.1"/>
    </source>
</evidence>
<dbReference type="EMBL" id="CM047908">
    <property type="protein sequence ID" value="KAJ0081953.1"/>
    <property type="molecule type" value="Genomic_DNA"/>
</dbReference>
<dbReference type="Proteomes" id="UP001164250">
    <property type="component" value="Chromosome 12"/>
</dbReference>
<evidence type="ECO:0000313" key="2">
    <source>
        <dbReference type="Proteomes" id="UP001164250"/>
    </source>
</evidence>
<protein>
    <submittedName>
        <fullName evidence="1">Uncharacterized protein</fullName>
    </submittedName>
</protein>
<reference evidence="2" key="1">
    <citation type="journal article" date="2023" name="G3 (Bethesda)">
        <title>Genome assembly and association tests identify interacting loci associated with vigor, precocity, and sex in interspecific pistachio rootstocks.</title>
        <authorList>
            <person name="Palmer W."/>
            <person name="Jacygrad E."/>
            <person name="Sagayaradj S."/>
            <person name="Cavanaugh K."/>
            <person name="Han R."/>
            <person name="Bertier L."/>
            <person name="Beede B."/>
            <person name="Kafkas S."/>
            <person name="Golino D."/>
            <person name="Preece J."/>
            <person name="Michelmore R."/>
        </authorList>
    </citation>
    <scope>NUCLEOTIDE SEQUENCE [LARGE SCALE GENOMIC DNA]</scope>
</reference>